<feature type="domain" description="Transposon Tn7 transposition protein TnsD C-terminal" evidence="3">
    <location>
        <begin position="208"/>
        <end position="439"/>
    </location>
</feature>
<name>A0ABR5MZT9_BRECH</name>
<reference evidence="4 5" key="1">
    <citation type="submission" date="2015-09" db="EMBL/GenBank/DDBJ databases">
        <title>Genome sequencing project for genomic taxonomy and phylogenomics of Bacillus-like bacteria.</title>
        <authorList>
            <person name="Liu B."/>
            <person name="Wang J."/>
            <person name="Zhu Y."/>
            <person name="Liu G."/>
            <person name="Chen Q."/>
            <person name="Chen Z."/>
            <person name="Lan J."/>
            <person name="Che J."/>
            <person name="Ge C."/>
            <person name="Shi H."/>
            <person name="Pan Z."/>
            <person name="Liu X."/>
        </authorList>
    </citation>
    <scope>NUCLEOTIDE SEQUENCE [LARGE SCALE GENOMIC DNA]</scope>
    <source>
        <strain evidence="4 5">DSM 8552</strain>
    </source>
</reference>
<evidence type="ECO:0000313" key="4">
    <source>
        <dbReference type="EMBL" id="KQL43631.1"/>
    </source>
</evidence>
<evidence type="ECO:0000256" key="1">
    <source>
        <dbReference type="SAM" id="MobiDB-lite"/>
    </source>
</evidence>
<dbReference type="InterPro" id="IPR032750">
    <property type="entry name" value="TnsD_C"/>
</dbReference>
<dbReference type="InterPro" id="IPR009492">
    <property type="entry name" value="TniQ"/>
</dbReference>
<dbReference type="Pfam" id="PF15978">
    <property type="entry name" value="TnsD"/>
    <property type="match status" value="2"/>
</dbReference>
<gene>
    <name evidence="4" type="ORF">AN963_29920</name>
</gene>
<dbReference type="Proteomes" id="UP000051063">
    <property type="component" value="Unassembled WGS sequence"/>
</dbReference>
<dbReference type="RefSeq" id="WP_055748172.1">
    <property type="nucleotide sequence ID" value="NZ_LJJB01000015.1"/>
</dbReference>
<accession>A0ABR5MZT9</accession>
<feature type="region of interest" description="Disordered" evidence="1">
    <location>
        <begin position="435"/>
        <end position="455"/>
    </location>
</feature>
<dbReference type="EMBL" id="LJJB01000015">
    <property type="protein sequence ID" value="KQL43631.1"/>
    <property type="molecule type" value="Genomic_DNA"/>
</dbReference>
<feature type="domain" description="Transposon Tn7 transposition protein TnsD C-terminal" evidence="3">
    <location>
        <begin position="449"/>
        <end position="525"/>
    </location>
</feature>
<evidence type="ECO:0000259" key="2">
    <source>
        <dbReference type="Pfam" id="PF06527"/>
    </source>
</evidence>
<sequence>MLSFFPTPYPDELMYSVFARYHARSGNVSFKSTLQDLFGSEAIVSSIGFSSQLHALIQRLPMGAVYTADDFIDKHSLFPFYAPFLPPDRSKKIKDMLKGNQGRAVQMAIGIMAGGVCQKNRLCFCMECLSDDIQAYGESYWHRVHNTPGVFICPIHHSPLVAYPTDQLNRHGFTVCPLTGIEKNKVESILANDEPLSTKTKEMLLNLARDIQTLYSISDIPNLYKAKTIFLPELQYSQYATPSGRIRQGMLHRDFELHYGNELLVLLESTIEDEFSWLSFATRKTRRTLNPIRYLLLINFVFHSVEEFLNKTRGYHPFGQPPWPCLNHAADHFLKKVIDHCDVTICSDTRRPVGTFSCECGFVYSRRGPDRSEKDQLRIGRIKEFGPVWFSLLVNKVQHQTGSFRKIARDLGVDPKTVIKYAQLLERDVAEKNRQSRPKLKVTKKDAPIVHSRSDHRRTKKDVIQRVNWELRDLETSVKVEAECKKILSNEMQKPIRVTIAYVGKQIGLQSLLEKHKNRLPVTMSVFKLYTEDIEQFQIRRIRWATQLLHNRNERILRWKIERIAGLRPGYTSLISDEIEAQILQYHYESPTIQAVRDGGESLWIH</sequence>
<evidence type="ECO:0008006" key="6">
    <source>
        <dbReference type="Google" id="ProtNLM"/>
    </source>
</evidence>
<dbReference type="Pfam" id="PF06527">
    <property type="entry name" value="TniQ"/>
    <property type="match status" value="1"/>
</dbReference>
<evidence type="ECO:0000259" key="3">
    <source>
        <dbReference type="Pfam" id="PF15978"/>
    </source>
</evidence>
<organism evidence="4 5">
    <name type="scientific">Brevibacillus choshinensis</name>
    <dbReference type="NCBI Taxonomy" id="54911"/>
    <lineage>
        <taxon>Bacteria</taxon>
        <taxon>Bacillati</taxon>
        <taxon>Bacillota</taxon>
        <taxon>Bacilli</taxon>
        <taxon>Bacillales</taxon>
        <taxon>Paenibacillaceae</taxon>
        <taxon>Brevibacillus</taxon>
    </lineage>
</organism>
<comment type="caution">
    <text evidence="4">The sequence shown here is derived from an EMBL/GenBank/DDBJ whole genome shotgun (WGS) entry which is preliminary data.</text>
</comment>
<proteinExistence type="predicted"/>
<feature type="domain" description="TniQ" evidence="2">
    <location>
        <begin position="4"/>
        <end position="160"/>
    </location>
</feature>
<keyword evidence="5" id="KW-1185">Reference proteome</keyword>
<evidence type="ECO:0000313" key="5">
    <source>
        <dbReference type="Proteomes" id="UP000051063"/>
    </source>
</evidence>
<protein>
    <recommendedName>
        <fullName evidence="6">Transposon Tn7 transposition protein TnsD C-termianl domain-containing protein</fullName>
    </recommendedName>
</protein>